<gene>
    <name evidence="1" type="ORF">RchiOBHm_Chr2g0143271</name>
</gene>
<dbReference type="AlphaFoldDB" id="A0A2P6RY33"/>
<evidence type="ECO:0000313" key="2">
    <source>
        <dbReference type="Proteomes" id="UP000238479"/>
    </source>
</evidence>
<dbReference type="Gene3D" id="3.10.450.10">
    <property type="match status" value="1"/>
</dbReference>
<evidence type="ECO:0000313" key="1">
    <source>
        <dbReference type="EMBL" id="PRQ51337.1"/>
    </source>
</evidence>
<comment type="caution">
    <text evidence="1">The sequence shown here is derived from an EMBL/GenBank/DDBJ whole genome shotgun (WGS) entry which is preliminary data.</text>
</comment>
<dbReference type="Gramene" id="PRQ51337">
    <property type="protein sequence ID" value="PRQ51337"/>
    <property type="gene ID" value="RchiOBHm_Chr2g0143271"/>
</dbReference>
<dbReference type="Proteomes" id="UP000238479">
    <property type="component" value="Chromosome 2"/>
</dbReference>
<dbReference type="EMBL" id="PDCK01000040">
    <property type="protein sequence ID" value="PRQ51337.1"/>
    <property type="molecule type" value="Genomic_DNA"/>
</dbReference>
<reference evidence="1 2" key="1">
    <citation type="journal article" date="2018" name="Nat. Genet.">
        <title>The Rosa genome provides new insights in the design of modern roses.</title>
        <authorList>
            <person name="Bendahmane M."/>
        </authorList>
    </citation>
    <scope>NUCLEOTIDE SEQUENCE [LARGE SCALE GENOMIC DNA]</scope>
    <source>
        <strain evidence="2">cv. Old Blush</strain>
    </source>
</reference>
<keyword evidence="2" id="KW-1185">Reference proteome</keyword>
<dbReference type="OrthoDB" id="10357386at2759"/>
<accession>A0A2P6RY33</accession>
<name>A0A2P6RY33_ROSCH</name>
<proteinExistence type="predicted"/>
<dbReference type="OMA" id="ESATEWW"/>
<protein>
    <submittedName>
        <fullName evidence="1">Uncharacterized protein</fullName>
    </submittedName>
</protein>
<organism evidence="1 2">
    <name type="scientific">Rosa chinensis</name>
    <name type="common">China rose</name>
    <dbReference type="NCBI Taxonomy" id="74649"/>
    <lineage>
        <taxon>Eukaryota</taxon>
        <taxon>Viridiplantae</taxon>
        <taxon>Streptophyta</taxon>
        <taxon>Embryophyta</taxon>
        <taxon>Tracheophyta</taxon>
        <taxon>Spermatophyta</taxon>
        <taxon>Magnoliopsida</taxon>
        <taxon>eudicotyledons</taxon>
        <taxon>Gunneridae</taxon>
        <taxon>Pentapetalae</taxon>
        <taxon>rosids</taxon>
        <taxon>fabids</taxon>
        <taxon>Rosales</taxon>
        <taxon>Rosaceae</taxon>
        <taxon>Rosoideae</taxon>
        <taxon>Rosoideae incertae sedis</taxon>
        <taxon>Rosa</taxon>
    </lineage>
</organism>
<sequence length="193" mass="22437">MALRCMLGKLGNNNKFLHNKGRVTMLGTFEVFKHKNKELLSMAFPTHSSPHHFGDLENRASIPMATRREVLDYHTEVGGLRPARFALEEFNKIKKAQLQLVRVVGLWMKPQGYPHDPCHCLYVVVMEAVDADGVALLYQARVQLHDLTEGGMFLEAVYGFYDNYGLIRYIRLYHHLDNFYNSMFPESATEWWW</sequence>